<reference evidence="11 12" key="1">
    <citation type="submission" date="2019-02" db="EMBL/GenBank/DDBJ databases">
        <title>Aquabacterium sp. strain KMB7.</title>
        <authorList>
            <person name="Chen W.-M."/>
        </authorList>
    </citation>
    <scope>NUCLEOTIDE SEQUENCE [LARGE SCALE GENOMIC DNA]</scope>
    <source>
        <strain evidence="11 12">KMB7</strain>
    </source>
</reference>
<evidence type="ECO:0000256" key="2">
    <source>
        <dbReference type="ARBA" id="ARBA00011903"/>
    </source>
</evidence>
<keyword evidence="6" id="KW-0067">ATP-binding</keyword>
<dbReference type="GO" id="GO:0004713">
    <property type="term" value="F:protein tyrosine kinase activity"/>
    <property type="evidence" value="ECO:0007669"/>
    <property type="project" value="TreeGrafter"/>
</dbReference>
<dbReference type="InterPro" id="IPR050445">
    <property type="entry name" value="Bact_polysacc_biosynth/exp"/>
</dbReference>
<dbReference type="SUPFAM" id="SSF52540">
    <property type="entry name" value="P-loop containing nucleoside triphosphate hydrolases"/>
    <property type="match status" value="1"/>
</dbReference>
<evidence type="ECO:0000259" key="10">
    <source>
        <dbReference type="Pfam" id="PF13614"/>
    </source>
</evidence>
<keyword evidence="7" id="KW-0829">Tyrosine-protein kinase</keyword>
<evidence type="ECO:0000256" key="1">
    <source>
        <dbReference type="ARBA" id="ARBA00007316"/>
    </source>
</evidence>
<accession>A0A4Q9H1A9</accession>
<name>A0A4Q9H1A9_9BURK</name>
<comment type="catalytic activity">
    <reaction evidence="8">
        <text>L-tyrosyl-[protein] + ATP = O-phospho-L-tyrosyl-[protein] + ADP + H(+)</text>
        <dbReference type="Rhea" id="RHEA:10596"/>
        <dbReference type="Rhea" id="RHEA-COMP:10136"/>
        <dbReference type="Rhea" id="RHEA-COMP:20101"/>
        <dbReference type="ChEBI" id="CHEBI:15378"/>
        <dbReference type="ChEBI" id="CHEBI:30616"/>
        <dbReference type="ChEBI" id="CHEBI:46858"/>
        <dbReference type="ChEBI" id="CHEBI:61978"/>
        <dbReference type="ChEBI" id="CHEBI:456216"/>
        <dbReference type="EC" id="2.7.10.2"/>
    </reaction>
</comment>
<dbReference type="OrthoDB" id="9808257at2"/>
<dbReference type="Pfam" id="PF13614">
    <property type="entry name" value="AAA_31"/>
    <property type="match status" value="1"/>
</dbReference>
<evidence type="ECO:0000256" key="5">
    <source>
        <dbReference type="ARBA" id="ARBA00022777"/>
    </source>
</evidence>
<feature type="domain" description="AAA" evidence="10">
    <location>
        <begin position="120"/>
        <end position="279"/>
    </location>
</feature>
<evidence type="ECO:0000256" key="3">
    <source>
        <dbReference type="ARBA" id="ARBA00022679"/>
    </source>
</evidence>
<dbReference type="PANTHER" id="PTHR32309">
    <property type="entry name" value="TYROSINE-PROTEIN KINASE"/>
    <property type="match status" value="1"/>
</dbReference>
<evidence type="ECO:0000256" key="9">
    <source>
        <dbReference type="SAM" id="MobiDB-lite"/>
    </source>
</evidence>
<dbReference type="InterPro" id="IPR025669">
    <property type="entry name" value="AAA_dom"/>
</dbReference>
<evidence type="ECO:0000313" key="12">
    <source>
        <dbReference type="Proteomes" id="UP000292120"/>
    </source>
</evidence>
<comment type="caution">
    <text evidence="11">The sequence shown here is derived from an EMBL/GenBank/DDBJ whole genome shotgun (WGS) entry which is preliminary data.</text>
</comment>
<dbReference type="InterPro" id="IPR027417">
    <property type="entry name" value="P-loop_NTPase"/>
</dbReference>
<evidence type="ECO:0000256" key="6">
    <source>
        <dbReference type="ARBA" id="ARBA00022840"/>
    </source>
</evidence>
<dbReference type="Gene3D" id="3.40.50.300">
    <property type="entry name" value="P-loop containing nucleotide triphosphate hydrolases"/>
    <property type="match status" value="1"/>
</dbReference>
<evidence type="ECO:0000256" key="4">
    <source>
        <dbReference type="ARBA" id="ARBA00022741"/>
    </source>
</evidence>
<dbReference type="EMBL" id="SIXI01000004">
    <property type="protein sequence ID" value="TBO30249.1"/>
    <property type="molecule type" value="Genomic_DNA"/>
</dbReference>
<sequence length="336" mass="35619">MTNSIEQAALRLAQLRQAGAQMPDDLPPLPGPSAPGLPVPAERATVPSPDMPSEKKARQPLGQPVSRSIEIDFDRLAAMGFVTPSSPRSSVADQYRVIKRPLLDNARGRSAAHVLHGNLIMVTSSMPGEGKSFTAVNLALSLAMEVDYTVMLVDADVARPSLMKVLGLPPGPGLLDLLVDDKVEMSQVLLRTNIENLTLLPSGSPRDSATELLASAAMTRLVEDMGKRYPDRIIIFDSPPLLLTTESRVLATHMGQIVMVVQAEKTLQSQVKAALSTIEACPVKLMVLNQARTSGGEAYGYGYGYGHGYGYSHADMASNAQSPSLPAPPSGSGQGG</sequence>
<evidence type="ECO:0000256" key="7">
    <source>
        <dbReference type="ARBA" id="ARBA00023137"/>
    </source>
</evidence>
<feature type="compositionally biased region" description="Pro residues" evidence="9">
    <location>
        <begin position="25"/>
        <end position="38"/>
    </location>
</feature>
<dbReference type="EC" id="2.7.10.2" evidence="2"/>
<proteinExistence type="inferred from homology"/>
<organism evidence="11 12">
    <name type="scientific">Aquabacterium lacunae</name>
    <dbReference type="NCBI Taxonomy" id="2528630"/>
    <lineage>
        <taxon>Bacteria</taxon>
        <taxon>Pseudomonadati</taxon>
        <taxon>Pseudomonadota</taxon>
        <taxon>Betaproteobacteria</taxon>
        <taxon>Burkholderiales</taxon>
        <taxon>Aquabacterium</taxon>
    </lineage>
</organism>
<evidence type="ECO:0000256" key="8">
    <source>
        <dbReference type="ARBA" id="ARBA00051245"/>
    </source>
</evidence>
<dbReference type="InterPro" id="IPR005702">
    <property type="entry name" value="Wzc-like_C"/>
</dbReference>
<dbReference type="Proteomes" id="UP000292120">
    <property type="component" value="Unassembled WGS sequence"/>
</dbReference>
<feature type="region of interest" description="Disordered" evidence="9">
    <location>
        <begin position="16"/>
        <end position="63"/>
    </location>
</feature>
<dbReference type="AlphaFoldDB" id="A0A4Q9H1A9"/>
<dbReference type="GO" id="GO:0005886">
    <property type="term" value="C:plasma membrane"/>
    <property type="evidence" value="ECO:0007669"/>
    <property type="project" value="TreeGrafter"/>
</dbReference>
<dbReference type="PANTHER" id="PTHR32309:SF13">
    <property type="entry name" value="FERRIC ENTEROBACTIN TRANSPORT PROTEIN FEPE"/>
    <property type="match status" value="1"/>
</dbReference>
<keyword evidence="3" id="KW-0808">Transferase</keyword>
<keyword evidence="5" id="KW-0418">Kinase</keyword>
<dbReference type="RefSeq" id="WP_130968241.1">
    <property type="nucleotide sequence ID" value="NZ_SIXI01000004.1"/>
</dbReference>
<gene>
    <name evidence="11" type="ORF">EYS42_11180</name>
</gene>
<dbReference type="CDD" id="cd05387">
    <property type="entry name" value="BY-kinase"/>
    <property type="match status" value="1"/>
</dbReference>
<keyword evidence="4" id="KW-0547">Nucleotide-binding</keyword>
<comment type="similarity">
    <text evidence="1">Belongs to the CpsD/CapB family.</text>
</comment>
<protein>
    <recommendedName>
        <fullName evidence="2">non-specific protein-tyrosine kinase</fullName>
        <ecNumber evidence="2">2.7.10.2</ecNumber>
    </recommendedName>
</protein>
<keyword evidence="12" id="KW-1185">Reference proteome</keyword>
<evidence type="ECO:0000313" key="11">
    <source>
        <dbReference type="EMBL" id="TBO30249.1"/>
    </source>
</evidence>
<dbReference type="NCBIfam" id="TIGR03018">
    <property type="entry name" value="pepcterm_TyrKin"/>
    <property type="match status" value="1"/>
</dbReference>